<proteinExistence type="predicted"/>
<organism evidence="1 2">
    <name type="scientific">Rothia aeria F0474</name>
    <dbReference type="NCBI Taxonomy" id="1125724"/>
    <lineage>
        <taxon>Bacteria</taxon>
        <taxon>Bacillati</taxon>
        <taxon>Actinomycetota</taxon>
        <taxon>Actinomycetes</taxon>
        <taxon>Micrococcales</taxon>
        <taxon>Micrococcaceae</taxon>
        <taxon>Rothia</taxon>
    </lineage>
</organism>
<dbReference type="Proteomes" id="UP000004863">
    <property type="component" value="Unassembled WGS sequence"/>
</dbReference>
<sequence>MEHCRYEIRRWCARELAHYRRCRTSPNCPVKGGYFMGSAEAVLLAAARTSGPAAQRVMH</sequence>
<keyword evidence="2" id="KW-1185">Reference proteome</keyword>
<evidence type="ECO:0000313" key="1">
    <source>
        <dbReference type="EMBL" id="EID50591.1"/>
    </source>
</evidence>
<evidence type="ECO:0000313" key="2">
    <source>
        <dbReference type="Proteomes" id="UP000004863"/>
    </source>
</evidence>
<protein>
    <submittedName>
        <fullName evidence="1">Uncharacterized protein</fullName>
    </submittedName>
</protein>
<comment type="caution">
    <text evidence="1">The sequence shown here is derived from an EMBL/GenBank/DDBJ whole genome shotgun (WGS) entry which is preliminary data.</text>
</comment>
<name>I0URT8_9MICC</name>
<dbReference type="EMBL" id="AJJQ01000036">
    <property type="protein sequence ID" value="EID50591.1"/>
    <property type="molecule type" value="Genomic_DNA"/>
</dbReference>
<accession>I0URT8</accession>
<dbReference type="AlphaFoldDB" id="I0URT8"/>
<reference evidence="1" key="1">
    <citation type="submission" date="2012-03" db="EMBL/GenBank/DDBJ databases">
        <authorList>
            <person name="Durkin A.S."/>
            <person name="McCorrison J."/>
            <person name="Torralba M."/>
            <person name="Gillis M."/>
            <person name="Methe B."/>
            <person name="Sutton G."/>
            <person name="Nelson K.E."/>
        </authorList>
    </citation>
    <scope>NUCLEOTIDE SEQUENCE [LARGE SCALE GENOMIC DNA]</scope>
    <source>
        <strain evidence="1">F0474</strain>
    </source>
</reference>
<gene>
    <name evidence="1" type="ORF">HMPREF1324_0333</name>
</gene>